<comment type="caution">
    <text evidence="3">The sequence shown here is derived from an EMBL/GenBank/DDBJ whole genome shotgun (WGS) entry which is preliminary data.</text>
</comment>
<dbReference type="SUPFAM" id="SSF51735">
    <property type="entry name" value="NAD(P)-binding Rossmann-fold domains"/>
    <property type="match status" value="1"/>
</dbReference>
<dbReference type="PANTHER" id="PTHR43639">
    <property type="entry name" value="OXIDOREDUCTASE, SHORT-CHAIN DEHYDROGENASE/REDUCTASE FAMILY (AFU_ORTHOLOGUE AFUA_5G02870)"/>
    <property type="match status" value="1"/>
</dbReference>
<dbReference type="Pfam" id="PF00106">
    <property type="entry name" value="adh_short"/>
    <property type="match status" value="1"/>
</dbReference>
<evidence type="ECO:0000256" key="2">
    <source>
        <dbReference type="ARBA" id="ARBA00023002"/>
    </source>
</evidence>
<dbReference type="InterPro" id="IPR002347">
    <property type="entry name" value="SDR_fam"/>
</dbReference>
<proteinExistence type="inferred from homology"/>
<dbReference type="GO" id="GO:0016491">
    <property type="term" value="F:oxidoreductase activity"/>
    <property type="evidence" value="ECO:0007669"/>
    <property type="project" value="UniProtKB-KW"/>
</dbReference>
<dbReference type="AlphaFoldDB" id="W2V2J0"/>
<dbReference type="PRINTS" id="PR00081">
    <property type="entry name" value="GDHRDH"/>
</dbReference>
<dbReference type="EMBL" id="AXCJ01000001">
    <property type="protein sequence ID" value="ETO91658.1"/>
    <property type="molecule type" value="Genomic_DNA"/>
</dbReference>
<name>W2V2J0_9RICK</name>
<dbReference type="STRING" id="1401685.P857_828"/>
<evidence type="ECO:0000256" key="1">
    <source>
        <dbReference type="ARBA" id="ARBA00006484"/>
    </source>
</evidence>
<organism evidence="3 4">
    <name type="scientific">Candidatus Xenolissoclinum pacificiensis L6</name>
    <dbReference type="NCBI Taxonomy" id="1401685"/>
    <lineage>
        <taxon>Bacteria</taxon>
        <taxon>Pseudomonadati</taxon>
        <taxon>Pseudomonadota</taxon>
        <taxon>Alphaproteobacteria</taxon>
        <taxon>Rickettsiales</taxon>
        <taxon>Anaplasmataceae</taxon>
        <taxon>Candidatus Xenolissoclinum</taxon>
    </lineage>
</organism>
<sequence>MNGTAIITGASQRVGACIADIIAGYDFNILVHYNTSEHYACDIQRKIQDKYSVKCDIVKGDFTRISDIENLMIYAKDHCPGARVLVNNAAVFLNSSFEDLSISNIELLYSVNLQAPLILSSLFTKFFSRGSIINMCDEMVFALNSDRYFYYVLFKKMLKELTTMLAYKLKPVINVNAICPGRDFFPIDGSMKGEYLSKLKLHLKRFLFGNITNNFVII</sequence>
<reference evidence="3 4" key="1">
    <citation type="journal article" date="2013" name="PLoS ONE">
        <title>Bacterial endosymbiosis in a chordate host: long-term co-evolution and conservation of secondary metabolism.</title>
        <authorList>
            <person name="Kwan J.C."/>
            <person name="Schmidt E.W."/>
        </authorList>
    </citation>
    <scope>NUCLEOTIDE SEQUENCE [LARGE SCALE GENOMIC DNA]</scope>
    <source>
        <strain evidence="4">L6</strain>
    </source>
</reference>
<comment type="similarity">
    <text evidence="1">Belongs to the short-chain dehydrogenases/reductases (SDR) family.</text>
</comment>
<keyword evidence="2" id="KW-0560">Oxidoreductase</keyword>
<dbReference type="InterPro" id="IPR036291">
    <property type="entry name" value="NAD(P)-bd_dom_sf"/>
</dbReference>
<keyword evidence="4" id="KW-1185">Reference proteome</keyword>
<dbReference type="Proteomes" id="UP000018951">
    <property type="component" value="Unassembled WGS sequence"/>
</dbReference>
<accession>W2V2J0</accession>
<evidence type="ECO:0000313" key="3">
    <source>
        <dbReference type="EMBL" id="ETO91658.1"/>
    </source>
</evidence>
<dbReference type="Gene3D" id="3.40.50.720">
    <property type="entry name" value="NAD(P)-binding Rossmann-like Domain"/>
    <property type="match status" value="1"/>
</dbReference>
<dbReference type="PANTHER" id="PTHR43639:SF1">
    <property type="entry name" value="SHORT-CHAIN DEHYDROGENASE_REDUCTASE FAMILY PROTEIN"/>
    <property type="match status" value="1"/>
</dbReference>
<protein>
    <submittedName>
        <fullName evidence="3">Short chain dehydrogenase family protein</fullName>
    </submittedName>
</protein>
<gene>
    <name evidence="3" type="ORF">P857_828</name>
</gene>
<evidence type="ECO:0000313" key="4">
    <source>
        <dbReference type="Proteomes" id="UP000018951"/>
    </source>
</evidence>